<dbReference type="Proteomes" id="UP000001555">
    <property type="component" value="Unassembled WGS sequence"/>
</dbReference>
<evidence type="ECO:0000313" key="4">
    <source>
        <dbReference type="Proteomes" id="UP000001555"/>
    </source>
</evidence>
<dbReference type="EMBL" id="ABJB010439872">
    <property type="status" value="NOT_ANNOTATED_CDS"/>
    <property type="molecule type" value="Genomic_DNA"/>
</dbReference>
<name>B7P610_IXOSC</name>
<dbReference type="AlphaFoldDB" id="B7P610"/>
<keyword evidence="4" id="KW-1185">Reference proteome</keyword>
<evidence type="ECO:0000256" key="1">
    <source>
        <dbReference type="SAM" id="MobiDB-lite"/>
    </source>
</evidence>
<dbReference type="VEuPathDB" id="VectorBase:ISCW016569"/>
<dbReference type="EMBL" id="ABJB011077673">
    <property type="status" value="NOT_ANNOTATED_CDS"/>
    <property type="molecule type" value="Genomic_DNA"/>
</dbReference>
<dbReference type="HOGENOM" id="CLU_2533941_0_0_1"/>
<reference evidence="2 4" key="1">
    <citation type="submission" date="2008-03" db="EMBL/GenBank/DDBJ databases">
        <title>Annotation of Ixodes scapularis.</title>
        <authorList>
            <consortium name="Ixodes scapularis Genome Project Consortium"/>
            <person name="Caler E."/>
            <person name="Hannick L.I."/>
            <person name="Bidwell S."/>
            <person name="Joardar V."/>
            <person name="Thiagarajan M."/>
            <person name="Amedeo P."/>
            <person name="Galinsky K.J."/>
            <person name="Schobel S."/>
            <person name="Inman J."/>
            <person name="Hostetler J."/>
            <person name="Miller J."/>
            <person name="Hammond M."/>
            <person name="Megy K."/>
            <person name="Lawson D."/>
            <person name="Kodira C."/>
            <person name="Sutton G."/>
            <person name="Meyer J."/>
            <person name="Hill C.A."/>
            <person name="Birren B."/>
            <person name="Nene V."/>
            <person name="Collins F."/>
            <person name="Alarcon-Chaidez F."/>
            <person name="Wikel S."/>
            <person name="Strausberg R."/>
        </authorList>
    </citation>
    <scope>NUCLEOTIDE SEQUENCE [LARGE SCALE GENOMIC DNA]</scope>
    <source>
        <strain evidence="4">Wikel</strain>
        <strain evidence="2">Wikel colony</strain>
    </source>
</reference>
<dbReference type="InParanoid" id="B7P610"/>
<evidence type="ECO:0000313" key="3">
    <source>
        <dbReference type="EnsemblMetazoa" id="ISCW016569-PA"/>
    </source>
</evidence>
<dbReference type="EMBL" id="DS643486">
    <property type="protein sequence ID" value="EEC02032.1"/>
    <property type="molecule type" value="Genomic_DNA"/>
</dbReference>
<gene>
    <name evidence="2" type="ORF">IscW_ISCW016569</name>
</gene>
<protein>
    <submittedName>
        <fullName evidence="2 3">Uncharacterized protein</fullName>
    </submittedName>
</protein>
<reference evidence="3" key="2">
    <citation type="submission" date="2020-05" db="UniProtKB">
        <authorList>
            <consortium name="EnsemblMetazoa"/>
        </authorList>
    </citation>
    <scope>IDENTIFICATION</scope>
    <source>
        <strain evidence="3">wikel</strain>
    </source>
</reference>
<organism>
    <name type="scientific">Ixodes scapularis</name>
    <name type="common">Black-legged tick</name>
    <name type="synonym">Deer tick</name>
    <dbReference type="NCBI Taxonomy" id="6945"/>
    <lineage>
        <taxon>Eukaryota</taxon>
        <taxon>Metazoa</taxon>
        <taxon>Ecdysozoa</taxon>
        <taxon>Arthropoda</taxon>
        <taxon>Chelicerata</taxon>
        <taxon>Arachnida</taxon>
        <taxon>Acari</taxon>
        <taxon>Parasitiformes</taxon>
        <taxon>Ixodida</taxon>
        <taxon>Ixodoidea</taxon>
        <taxon>Ixodidae</taxon>
        <taxon>Ixodinae</taxon>
        <taxon>Ixodes</taxon>
    </lineage>
</organism>
<feature type="non-terminal residue" evidence="2">
    <location>
        <position position="1"/>
    </location>
</feature>
<dbReference type="EMBL" id="ABJB010312617">
    <property type="status" value="NOT_ANNOTATED_CDS"/>
    <property type="molecule type" value="Genomic_DNA"/>
</dbReference>
<accession>B7P610</accession>
<sequence>ETRSLLPCCPACASYRHLQHAGCWSGYARVFACLLFVRNLGIASSQHHFGHSVPRIGFRKTEDETSSTNSMRQPADIAASHRKM</sequence>
<dbReference type="EnsemblMetazoa" id="ISCW016569-RA">
    <property type="protein sequence ID" value="ISCW016569-PA"/>
    <property type="gene ID" value="ISCW016569"/>
</dbReference>
<dbReference type="EMBL" id="ABJB011137459">
    <property type="status" value="NOT_ANNOTATED_CDS"/>
    <property type="molecule type" value="Genomic_DNA"/>
</dbReference>
<proteinExistence type="predicted"/>
<dbReference type="PaxDb" id="6945-B7P610"/>
<feature type="region of interest" description="Disordered" evidence="1">
    <location>
        <begin position="60"/>
        <end position="84"/>
    </location>
</feature>
<evidence type="ECO:0000313" key="2">
    <source>
        <dbReference type="EMBL" id="EEC02032.1"/>
    </source>
</evidence>
<dbReference type="VEuPathDB" id="VectorBase:ISCI016569"/>
<dbReference type="EMBL" id="ABJB010818042">
    <property type="status" value="NOT_ANNOTATED_CDS"/>
    <property type="molecule type" value="Genomic_DNA"/>
</dbReference>
<dbReference type="EMBL" id="ABJB010069291">
    <property type="status" value="NOT_ANNOTATED_CDS"/>
    <property type="molecule type" value="Genomic_DNA"/>
</dbReference>